<feature type="domain" description="Myb-like" evidence="2">
    <location>
        <begin position="489"/>
        <end position="554"/>
    </location>
</feature>
<dbReference type="HOGENOM" id="CLU_490076_0_0_1"/>
<dbReference type="OMA" id="EFHDERE"/>
<dbReference type="KEGG" id="mbe:MBM_01558"/>
<keyword evidence="4" id="KW-1185">Reference proteome</keyword>
<gene>
    <name evidence="3" type="ORF">MBM_01558</name>
</gene>
<evidence type="ECO:0000313" key="4">
    <source>
        <dbReference type="Proteomes" id="UP000006753"/>
    </source>
</evidence>
<feature type="region of interest" description="Disordered" evidence="1">
    <location>
        <begin position="357"/>
        <end position="429"/>
    </location>
</feature>
<sequence length="556" mass="61626">MFINAKPRAVSNGFETFVPNHRANLLHRRLVEMTNNDVNAWSIFRPVAPSVSDNWDHNLDEYGNNENFQVHSLYGGYIQDDSAGAQNQTVNLPRTVTFAPALQTQCQSYKNVSTSQQIYQEPAPGMNCFQRPSPMLGNDYSQLSLGRGRGSFAEFSSVRNVLKDLSYRTQSEVNNADCTPSSSSSGLSQSSYPDESSTINTPADTTDTSPNTAYSTYSPPQASGDLRSSRNSQNTYEPSTAHDGLPRYPQQQFHNPWTTDSALGDTWSAQSLAANTISPKMLTLNVSTPSLSSSSSRRGSVMALSDSSSAFNLEDDLGNFSGPEPLPVVEPQQPVRRPRHMLPDSVLSSRRVVPVVPSNDFVSKKNNKKRPMKESRPSNNSRRKSSLSTRSTPVSTQSQPPPQASSSTSKTSRPHVALKRVEPKPVDPETLSLSAAAVQAMHQRDSKDDFLVRSKLAGMSYKDIRRKGKFTEAESTLRGRFRTLTKHKAARVRKPEWSDNDIRLLQKGVRKYGQGLDSSTPKIPWKLVADYIADHGGSYHFGNATCRKRWDELQDE</sequence>
<feature type="compositionally biased region" description="Polar residues" evidence="1">
    <location>
        <begin position="229"/>
        <end position="238"/>
    </location>
</feature>
<dbReference type="eggNOG" id="ENOG502SRZH">
    <property type="taxonomic scope" value="Eukaryota"/>
</dbReference>
<organism evidence="3 4">
    <name type="scientific">Marssonina brunnea f. sp. multigermtubi (strain MB_m1)</name>
    <name type="common">Marssonina leaf spot fungus</name>
    <dbReference type="NCBI Taxonomy" id="1072389"/>
    <lineage>
        <taxon>Eukaryota</taxon>
        <taxon>Fungi</taxon>
        <taxon>Dikarya</taxon>
        <taxon>Ascomycota</taxon>
        <taxon>Pezizomycotina</taxon>
        <taxon>Leotiomycetes</taxon>
        <taxon>Helotiales</taxon>
        <taxon>Drepanopezizaceae</taxon>
        <taxon>Drepanopeziza</taxon>
    </lineage>
</organism>
<dbReference type="InParanoid" id="K1X713"/>
<dbReference type="InterPro" id="IPR001005">
    <property type="entry name" value="SANT/Myb"/>
</dbReference>
<dbReference type="EMBL" id="JH921429">
    <property type="protein sequence ID" value="EKD20876.1"/>
    <property type="molecule type" value="Genomic_DNA"/>
</dbReference>
<protein>
    <recommendedName>
        <fullName evidence="2">Myb-like domain-containing protein</fullName>
    </recommendedName>
</protein>
<feature type="region of interest" description="Disordered" evidence="1">
    <location>
        <begin position="172"/>
        <end position="261"/>
    </location>
</feature>
<dbReference type="PROSITE" id="PS50890">
    <property type="entry name" value="PUA"/>
    <property type="match status" value="1"/>
</dbReference>
<feature type="compositionally biased region" description="Polar residues" evidence="1">
    <location>
        <begin position="192"/>
        <end position="221"/>
    </location>
</feature>
<feature type="compositionally biased region" description="Low complexity" evidence="1">
    <location>
        <begin position="181"/>
        <end position="191"/>
    </location>
</feature>
<dbReference type="PROSITE" id="PS50090">
    <property type="entry name" value="MYB_LIKE"/>
    <property type="match status" value="1"/>
</dbReference>
<dbReference type="AlphaFoldDB" id="K1X713"/>
<feature type="compositionally biased region" description="Low complexity" evidence="1">
    <location>
        <begin position="386"/>
        <end position="411"/>
    </location>
</feature>
<evidence type="ECO:0000256" key="1">
    <source>
        <dbReference type="SAM" id="MobiDB-lite"/>
    </source>
</evidence>
<evidence type="ECO:0000313" key="3">
    <source>
        <dbReference type="EMBL" id="EKD20876.1"/>
    </source>
</evidence>
<reference evidence="3 4" key="1">
    <citation type="journal article" date="2012" name="BMC Genomics">
        <title>Sequencing the genome of Marssonina brunnea reveals fungus-poplar co-evolution.</title>
        <authorList>
            <person name="Zhu S."/>
            <person name="Cao Y.-Z."/>
            <person name="Jiang C."/>
            <person name="Tan B.-Y."/>
            <person name="Wang Z."/>
            <person name="Feng S."/>
            <person name="Zhang L."/>
            <person name="Su X.-H."/>
            <person name="Brejova B."/>
            <person name="Vinar T."/>
            <person name="Xu M."/>
            <person name="Wang M.-X."/>
            <person name="Zhang S.-G."/>
            <person name="Huang M.-R."/>
            <person name="Wu R."/>
            <person name="Zhou Y."/>
        </authorList>
    </citation>
    <scope>NUCLEOTIDE SEQUENCE [LARGE SCALE GENOMIC DNA]</scope>
    <source>
        <strain evidence="3 4">MB_m1</strain>
    </source>
</reference>
<dbReference type="Proteomes" id="UP000006753">
    <property type="component" value="Unassembled WGS sequence"/>
</dbReference>
<proteinExistence type="predicted"/>
<accession>K1X713</accession>
<feature type="region of interest" description="Disordered" evidence="1">
    <location>
        <begin position="314"/>
        <end position="343"/>
    </location>
</feature>
<feature type="compositionally biased region" description="Polar residues" evidence="1">
    <location>
        <begin position="249"/>
        <end position="261"/>
    </location>
</feature>
<evidence type="ECO:0000259" key="2">
    <source>
        <dbReference type="PROSITE" id="PS50090"/>
    </source>
</evidence>
<dbReference type="OrthoDB" id="3439209at2759"/>
<name>K1X713_MARBU</name>